<evidence type="ECO:0000313" key="3">
    <source>
        <dbReference type="EMBL" id="CAL1391094.1"/>
    </source>
</evidence>
<evidence type="ECO:0000256" key="2">
    <source>
        <dbReference type="SAM" id="Phobius"/>
    </source>
</evidence>
<keyword evidence="2" id="KW-1133">Transmembrane helix</keyword>
<dbReference type="PANTHER" id="PTHR37716:SF1">
    <property type="entry name" value="OS07G0568900 PROTEIN"/>
    <property type="match status" value="1"/>
</dbReference>
<keyword evidence="2" id="KW-0812">Transmembrane</keyword>
<dbReference type="AlphaFoldDB" id="A0AAV2EYY1"/>
<protein>
    <submittedName>
        <fullName evidence="3">Uncharacterized protein</fullName>
    </submittedName>
</protein>
<gene>
    <name evidence="3" type="ORF">LTRI10_LOCUS31840</name>
</gene>
<keyword evidence="4" id="KW-1185">Reference proteome</keyword>
<name>A0AAV2EYY1_9ROSI</name>
<feature type="transmembrane region" description="Helical" evidence="2">
    <location>
        <begin position="131"/>
        <end position="154"/>
    </location>
</feature>
<organism evidence="3 4">
    <name type="scientific">Linum trigynum</name>
    <dbReference type="NCBI Taxonomy" id="586398"/>
    <lineage>
        <taxon>Eukaryota</taxon>
        <taxon>Viridiplantae</taxon>
        <taxon>Streptophyta</taxon>
        <taxon>Embryophyta</taxon>
        <taxon>Tracheophyta</taxon>
        <taxon>Spermatophyta</taxon>
        <taxon>Magnoliopsida</taxon>
        <taxon>eudicotyledons</taxon>
        <taxon>Gunneridae</taxon>
        <taxon>Pentapetalae</taxon>
        <taxon>rosids</taxon>
        <taxon>fabids</taxon>
        <taxon>Malpighiales</taxon>
        <taxon>Linaceae</taxon>
        <taxon>Linum</taxon>
    </lineage>
</organism>
<dbReference type="GO" id="GO:0009535">
    <property type="term" value="C:chloroplast thylakoid membrane"/>
    <property type="evidence" value="ECO:0007669"/>
    <property type="project" value="TreeGrafter"/>
</dbReference>
<dbReference type="PANTHER" id="PTHR37716">
    <property type="entry name" value="OS07G0568900 PROTEIN"/>
    <property type="match status" value="1"/>
</dbReference>
<sequence>MQSSSCSSSSSSSSLQPLLSFPPNHKPLTFIEVSPAHGIFFNRAIRRKSCSSKSWVSVHAVEKKNSQQQQEEEEEQYEIDTDQAKQALQQLDQQLQQLSTKQVSPPKVKASEVKITREQVKEEFREIPVSVVPYVVVVLFAFSIFYNILFLTVIKPAIDGPELTPGATIRVEMEPSRYRIMQLMQPLNPEGFL</sequence>
<feature type="coiled-coil region" evidence="1">
    <location>
        <begin position="63"/>
        <end position="101"/>
    </location>
</feature>
<evidence type="ECO:0000256" key="1">
    <source>
        <dbReference type="SAM" id="Coils"/>
    </source>
</evidence>
<evidence type="ECO:0000313" key="4">
    <source>
        <dbReference type="Proteomes" id="UP001497516"/>
    </source>
</evidence>
<proteinExistence type="predicted"/>
<keyword evidence="2" id="KW-0472">Membrane</keyword>
<accession>A0AAV2EYY1</accession>
<reference evidence="3 4" key="1">
    <citation type="submission" date="2024-04" db="EMBL/GenBank/DDBJ databases">
        <authorList>
            <person name="Fracassetti M."/>
        </authorList>
    </citation>
    <scope>NUCLEOTIDE SEQUENCE [LARGE SCALE GENOMIC DNA]</scope>
</reference>
<dbReference type="EMBL" id="OZ034818">
    <property type="protein sequence ID" value="CAL1391094.1"/>
    <property type="molecule type" value="Genomic_DNA"/>
</dbReference>
<keyword evidence="1" id="KW-0175">Coiled coil</keyword>
<dbReference type="Proteomes" id="UP001497516">
    <property type="component" value="Chromosome 5"/>
</dbReference>